<feature type="region of interest" description="Disordered" evidence="3">
    <location>
        <begin position="39"/>
        <end position="76"/>
    </location>
</feature>
<evidence type="ECO:0000313" key="6">
    <source>
        <dbReference type="RefSeq" id="XP_029652913.1"/>
    </source>
</evidence>
<reference evidence="6" key="1">
    <citation type="submission" date="2025-08" db="UniProtKB">
        <authorList>
            <consortium name="RefSeq"/>
        </authorList>
    </citation>
    <scope>IDENTIFICATION</scope>
</reference>
<evidence type="ECO:0000256" key="1">
    <source>
        <dbReference type="ARBA" id="ARBA00022980"/>
    </source>
</evidence>
<dbReference type="SMART" id="SM01403">
    <property type="entry name" value="Ribosomal_S10"/>
    <property type="match status" value="1"/>
</dbReference>
<proteinExistence type="predicted"/>
<protein>
    <submittedName>
        <fullName evidence="6">39S ribosomal protein L48, mitochondrial</fullName>
    </submittedName>
</protein>
<gene>
    <name evidence="6" type="primary">LOC115226078</name>
</gene>
<sequence length="218" mass="24378">MLLPVASNLLRRFGSHRDILGGLLRQQKSVIASSVSCSSSLTSASTGNESPSSISGTRNAATLTPRRDPIRWEPTDVGLPPEIEPYEALCIEMKGYDFVVLEKFACYVHKMCDNLGHNCEAFAMPAKSLHVSTYRPQSTVTDNTYELQVYERNVLLQDLTNTALPPLISLFTCHLPEGVTLRVRHHTADDDANRYIPDRQLRELHGQLEEIQASKKKK</sequence>
<feature type="compositionally biased region" description="Polar residues" evidence="3">
    <location>
        <begin position="47"/>
        <end position="62"/>
    </location>
</feature>
<keyword evidence="5" id="KW-1185">Reference proteome</keyword>
<dbReference type="InterPro" id="IPR027486">
    <property type="entry name" value="Ribosomal_uS10_dom"/>
</dbReference>
<feature type="domain" description="Small ribosomal subunit protein uS10" evidence="4">
    <location>
        <begin position="90"/>
        <end position="184"/>
    </location>
</feature>
<dbReference type="AlphaFoldDB" id="A0A6P7TMN7"/>
<dbReference type="RefSeq" id="XP_029652913.1">
    <property type="nucleotide sequence ID" value="XM_029797053.2"/>
</dbReference>
<dbReference type="Proteomes" id="UP000515154">
    <property type="component" value="Linkage group LG29"/>
</dbReference>
<accession>A0A6P7TMN7</accession>
<evidence type="ECO:0000256" key="2">
    <source>
        <dbReference type="ARBA" id="ARBA00023274"/>
    </source>
</evidence>
<dbReference type="InterPro" id="IPR036838">
    <property type="entry name" value="Ribosomal_uS10_dom_sf"/>
</dbReference>
<dbReference type="GO" id="GO:0005761">
    <property type="term" value="C:mitochondrial ribosome"/>
    <property type="evidence" value="ECO:0007669"/>
    <property type="project" value="InterPro"/>
</dbReference>
<dbReference type="GO" id="GO:1990904">
    <property type="term" value="C:ribonucleoprotein complex"/>
    <property type="evidence" value="ECO:0007669"/>
    <property type="project" value="UniProtKB-KW"/>
</dbReference>
<dbReference type="InterPro" id="IPR027487">
    <property type="entry name" value="Ribosomal_mL48"/>
</dbReference>
<evidence type="ECO:0000313" key="5">
    <source>
        <dbReference type="Proteomes" id="UP000515154"/>
    </source>
</evidence>
<dbReference type="SUPFAM" id="SSF54999">
    <property type="entry name" value="Ribosomal protein S10"/>
    <property type="match status" value="1"/>
</dbReference>
<feature type="compositionally biased region" description="Basic and acidic residues" evidence="3">
    <location>
        <begin position="65"/>
        <end position="74"/>
    </location>
</feature>
<organism evidence="5 6">
    <name type="scientific">Octopus sinensis</name>
    <name type="common">East Asian common octopus</name>
    <dbReference type="NCBI Taxonomy" id="2607531"/>
    <lineage>
        <taxon>Eukaryota</taxon>
        <taxon>Metazoa</taxon>
        <taxon>Spiralia</taxon>
        <taxon>Lophotrochozoa</taxon>
        <taxon>Mollusca</taxon>
        <taxon>Cephalopoda</taxon>
        <taxon>Coleoidea</taxon>
        <taxon>Octopodiformes</taxon>
        <taxon>Octopoda</taxon>
        <taxon>Incirrata</taxon>
        <taxon>Octopodidae</taxon>
        <taxon>Octopus</taxon>
    </lineage>
</organism>
<keyword evidence="2" id="KW-0687">Ribonucleoprotein</keyword>
<dbReference type="PANTHER" id="PTHR13473:SF0">
    <property type="entry name" value="LARGE RIBOSOMAL SUBUNIT PROTEIN ML48"/>
    <property type="match status" value="1"/>
</dbReference>
<dbReference type="PANTHER" id="PTHR13473">
    <property type="entry name" value="MITOCHONDRIAL RIBOSOMAL PROTEIN L48"/>
    <property type="match status" value="1"/>
</dbReference>
<dbReference type="Gene3D" id="3.30.70.600">
    <property type="entry name" value="Ribosomal protein S10 domain"/>
    <property type="match status" value="1"/>
</dbReference>
<keyword evidence="1 6" id="KW-0689">Ribosomal protein</keyword>
<dbReference type="Pfam" id="PF00338">
    <property type="entry name" value="Ribosomal_S10"/>
    <property type="match status" value="1"/>
</dbReference>
<evidence type="ECO:0000256" key="3">
    <source>
        <dbReference type="SAM" id="MobiDB-lite"/>
    </source>
</evidence>
<evidence type="ECO:0000259" key="4">
    <source>
        <dbReference type="SMART" id="SM01403"/>
    </source>
</evidence>
<name>A0A6P7TMN7_9MOLL</name>
<dbReference type="KEGG" id="osn:115226078"/>